<evidence type="ECO:0000256" key="3">
    <source>
        <dbReference type="ARBA" id="ARBA00023237"/>
    </source>
</evidence>
<keyword evidence="7" id="KW-1185">Reference proteome</keyword>
<dbReference type="Gene3D" id="2.60.40.1120">
    <property type="entry name" value="Carboxypeptidase-like, regulatory domain"/>
    <property type="match status" value="1"/>
</dbReference>
<dbReference type="Proteomes" id="UP000538666">
    <property type="component" value="Unassembled WGS sequence"/>
</dbReference>
<feature type="domain" description="TonB-dependent receptor plug" evidence="5">
    <location>
        <begin position="161"/>
        <end position="228"/>
    </location>
</feature>
<evidence type="ECO:0000256" key="2">
    <source>
        <dbReference type="ARBA" id="ARBA00023136"/>
    </source>
</evidence>
<dbReference type="RefSeq" id="WP_050059593.1">
    <property type="nucleotide sequence ID" value="NZ_JACHEK010000005.1"/>
</dbReference>
<dbReference type="Gene3D" id="2.170.130.10">
    <property type="entry name" value="TonB-dependent receptor, plug domain"/>
    <property type="match status" value="1"/>
</dbReference>
<reference evidence="6 7" key="1">
    <citation type="submission" date="2020-08" db="EMBL/GenBank/DDBJ databases">
        <title>Genomic Encyclopedia of Type Strains, Phase IV (KMG-IV): sequencing the most valuable type-strain genomes for metagenomic binning, comparative biology and taxonomic classification.</title>
        <authorList>
            <person name="Goeker M."/>
        </authorList>
    </citation>
    <scope>NUCLEOTIDE SEQUENCE [LARGE SCALE GENOMIC DNA]</scope>
    <source>
        <strain evidence="6 7">DSM 103733</strain>
    </source>
</reference>
<evidence type="ECO:0000256" key="1">
    <source>
        <dbReference type="ARBA" id="ARBA00004442"/>
    </source>
</evidence>
<feature type="signal peptide" evidence="4">
    <location>
        <begin position="1"/>
        <end position="26"/>
    </location>
</feature>
<keyword evidence="4" id="KW-0732">Signal</keyword>
<organism evidence="6 7">
    <name type="scientific">Silvibacterium bohemicum</name>
    <dbReference type="NCBI Taxonomy" id="1577686"/>
    <lineage>
        <taxon>Bacteria</taxon>
        <taxon>Pseudomonadati</taxon>
        <taxon>Acidobacteriota</taxon>
        <taxon>Terriglobia</taxon>
        <taxon>Terriglobales</taxon>
        <taxon>Acidobacteriaceae</taxon>
        <taxon>Silvibacterium</taxon>
    </lineage>
</organism>
<name>A0A841K2H7_9BACT</name>
<keyword evidence="2" id="KW-0472">Membrane</keyword>
<sequence length="922" mass="99463">MRTLVRCITVSLLALFLQAVVPQLFAQSAGNSGTIVGTVTDASGAVIPGAIVTIENPVSGLTRTITTDATGQYQFTNVPFNPYHVQIKKDGFASQAQDVGVRSSVPVTLKVALQVGTAATTVTVTGSDLIEQDSSLHTNLDRDLFQKVPLESQSSSLSSLVTMASPGVAADSNGLFHGLGDHASNSFSVDGQPITDQQSKVFSNQIPSNSVQSIEVISGAPPAEYGDKTSLVINVTTRSGQGITKPTGSVTSSYGSFGSATTGVDLSYGQKNWGNFFEADGLNTGRFLDPPEFIVFHDKGNEENFFDRVDYQFTPKDSFHVNGNYTRSWFQTPNAFDNLNVQNVVSGGTSASPVFASVGDTDQNSKIETFNIAPTYTHLISDAALFNFGAYVRRDAYNYYPSGNPLADLGPPNLQTSSIAQNRTLTNAGFHTDISYSKGINTAKAGAVYEQTFLRENDSLGIVENTYNSPCTDLNGNPVNGFNDPSQCAGVGLAPNDGSINPGLRPFQPQLRPFDLTRGGSDYNFTGRTDVKELALYIEDQIKAGNWLFNLGIRGDLYNGLTVARQAEPRVGIAYNIKPSNTVLRVSYARTLETPFNENLVLSSNGCSNAVLSPLLLCTPGVSGTLTPGYRNEFHAGFQQAFGKFVVISGDYIWKYTHGAFDFSVLGNTPITFPIDWHNSKIPGYALRADLPNYHNVSAYVVMSSVSARFFPAQIAGAGATVGQSGFPFRIDHDERYNETTHVQYQMPWKRTPWIGFNWRYDSGLVAGSAPCFNTVDPNSICNPANGGPSITLPNGQPGINLTGLTFDQQFEAGLICDGVRATRTAGFASCDAAGLTSKLINIPAPNTEDDDKNPQRIAPRNLFDASVGEDNLFNGDRYKWSLRFTGVNIANKYALYNFLSTFSGTHYVTPRALTAELGFHF</sequence>
<dbReference type="SUPFAM" id="SSF49464">
    <property type="entry name" value="Carboxypeptidase regulatory domain-like"/>
    <property type="match status" value="1"/>
</dbReference>
<dbReference type="Pfam" id="PF13620">
    <property type="entry name" value="CarboxypepD_reg"/>
    <property type="match status" value="1"/>
</dbReference>
<keyword evidence="3" id="KW-0998">Cell outer membrane</keyword>
<dbReference type="EMBL" id="JACHEK010000005">
    <property type="protein sequence ID" value="MBB6144848.1"/>
    <property type="molecule type" value="Genomic_DNA"/>
</dbReference>
<evidence type="ECO:0000259" key="5">
    <source>
        <dbReference type="Pfam" id="PF07715"/>
    </source>
</evidence>
<evidence type="ECO:0000256" key="4">
    <source>
        <dbReference type="SAM" id="SignalP"/>
    </source>
</evidence>
<dbReference type="AlphaFoldDB" id="A0A841K2H7"/>
<comment type="caution">
    <text evidence="6">The sequence shown here is derived from an EMBL/GenBank/DDBJ whole genome shotgun (WGS) entry which is preliminary data.</text>
</comment>
<dbReference type="InterPro" id="IPR012910">
    <property type="entry name" value="Plug_dom"/>
</dbReference>
<dbReference type="InterPro" id="IPR008969">
    <property type="entry name" value="CarboxyPept-like_regulatory"/>
</dbReference>
<dbReference type="SUPFAM" id="SSF56935">
    <property type="entry name" value="Porins"/>
    <property type="match status" value="1"/>
</dbReference>
<dbReference type="InterPro" id="IPR036942">
    <property type="entry name" value="Beta-barrel_TonB_sf"/>
</dbReference>
<evidence type="ECO:0000313" key="6">
    <source>
        <dbReference type="EMBL" id="MBB6144848.1"/>
    </source>
</evidence>
<dbReference type="OrthoDB" id="100029at2"/>
<comment type="subcellular location">
    <subcellularLocation>
        <location evidence="1">Cell outer membrane</location>
    </subcellularLocation>
</comment>
<protein>
    <recommendedName>
        <fullName evidence="5">TonB-dependent receptor plug domain-containing protein</fullName>
    </recommendedName>
</protein>
<dbReference type="InterPro" id="IPR037066">
    <property type="entry name" value="Plug_dom_sf"/>
</dbReference>
<evidence type="ECO:0000313" key="7">
    <source>
        <dbReference type="Proteomes" id="UP000538666"/>
    </source>
</evidence>
<dbReference type="Gene3D" id="2.40.170.20">
    <property type="entry name" value="TonB-dependent receptor, beta-barrel domain"/>
    <property type="match status" value="1"/>
</dbReference>
<gene>
    <name evidence="6" type="ORF">HNQ77_002804</name>
</gene>
<dbReference type="GO" id="GO:0009279">
    <property type="term" value="C:cell outer membrane"/>
    <property type="evidence" value="ECO:0007669"/>
    <property type="project" value="UniProtKB-SubCell"/>
</dbReference>
<accession>A0A841K2H7</accession>
<feature type="chain" id="PRO_5032913069" description="TonB-dependent receptor plug domain-containing protein" evidence="4">
    <location>
        <begin position="27"/>
        <end position="922"/>
    </location>
</feature>
<dbReference type="Pfam" id="PF07715">
    <property type="entry name" value="Plug"/>
    <property type="match status" value="1"/>
</dbReference>
<proteinExistence type="predicted"/>